<evidence type="ECO:0000313" key="5">
    <source>
        <dbReference type="Proteomes" id="UP001055185"/>
    </source>
</evidence>
<dbReference type="GO" id="GO:0003824">
    <property type="term" value="F:catalytic activity"/>
    <property type="evidence" value="ECO:0007669"/>
    <property type="project" value="InterPro"/>
</dbReference>
<dbReference type="PANTHER" id="PTHR43277">
    <property type="entry name" value="ARGININE DECARBOXYLASE"/>
    <property type="match status" value="1"/>
</dbReference>
<keyword evidence="5" id="KW-1185">Reference proteome</keyword>
<dbReference type="AlphaFoldDB" id="A0AA37IYQ9"/>
<dbReference type="RefSeq" id="WP_238316248.1">
    <property type="nucleotide sequence ID" value="NZ_BQKV01000026.1"/>
</dbReference>
<protein>
    <submittedName>
        <fullName evidence="4">Arginine decarboxylase</fullName>
    </submittedName>
</protein>
<dbReference type="InterPro" id="IPR000310">
    <property type="entry name" value="Orn/Lys/Arg_deCO2ase_major_dom"/>
</dbReference>
<dbReference type="Gene3D" id="3.40.640.10">
    <property type="entry name" value="Type I PLP-dependent aspartate aminotransferase-like (Major domain)"/>
    <property type="match status" value="1"/>
</dbReference>
<feature type="domain" description="Orn/Lys/Arg decarboxylases family 1 pyridoxal-P attachment site" evidence="3">
    <location>
        <begin position="36"/>
        <end position="303"/>
    </location>
</feature>
<accession>A0AA37IYQ9</accession>
<dbReference type="Proteomes" id="UP001055185">
    <property type="component" value="Unassembled WGS sequence"/>
</dbReference>
<keyword evidence="2" id="KW-0663">Pyridoxal phosphate</keyword>
<evidence type="ECO:0000256" key="2">
    <source>
        <dbReference type="ARBA" id="ARBA00022898"/>
    </source>
</evidence>
<dbReference type="InterPro" id="IPR015421">
    <property type="entry name" value="PyrdxlP-dep_Trfase_major"/>
</dbReference>
<comment type="caution">
    <text evidence="4">The sequence shown here is derived from an EMBL/GenBank/DDBJ whole genome shotgun (WGS) entry which is preliminary data.</text>
</comment>
<evidence type="ECO:0000313" key="4">
    <source>
        <dbReference type="EMBL" id="GJN64011.1"/>
    </source>
</evidence>
<dbReference type="InterPro" id="IPR052357">
    <property type="entry name" value="Orn_Lys_Arg_decarboxylase-I"/>
</dbReference>
<dbReference type="Pfam" id="PF01276">
    <property type="entry name" value="OKR_DC_1"/>
    <property type="match status" value="1"/>
</dbReference>
<proteinExistence type="predicted"/>
<dbReference type="SUPFAM" id="SSF53383">
    <property type="entry name" value="PLP-dependent transferases"/>
    <property type="match status" value="1"/>
</dbReference>
<sequence length="473" mass="50579">MNTPIAEFVSRYAGAEVSRLHMPGHKGRGPLGCEALDITEIQGADELYEAEGIIAESEKNAARLFGTGRTFYSTEGSSQCIRAMLFLALQMAPPTQDRPVLLAARNAHKALLYAAALLDFEIHWLWPTESQGANLCSCPVTPAQLETELDALAGEGKKPFGVYLTSPDYLGGIQDIPALGKVCRERNVPLLVDNAHGAYLPFLPGGSRHPIALGAALCCDSGHKTLPVLTGGAYLHLAPGLPLEDGVVRNALCLFGSTSPSYLILQSLDLCNRSISEGYPQRLEECIHRLETLKEELNVESHSAGCPTALVRPSEPLKLVLDGSALGCTGWALAELLRQYAVECEYADNRYVVLMITPENPPRDWARVRTAVGAALAGEWTAPASSAPEDDGPLLAALKKEASPQCSIRQAVFAPQERVPVGRALGRVCALPTVSCPPAIPIAVSGERLGPAALSLLERYGIQDVAVVKLPER</sequence>
<dbReference type="PANTHER" id="PTHR43277:SF4">
    <property type="entry name" value="ARGININE DECARBOXYLASE"/>
    <property type="match status" value="1"/>
</dbReference>
<gene>
    <name evidence="4" type="ORF">JCM17207_06360</name>
</gene>
<comment type="cofactor">
    <cofactor evidence="1">
        <name>pyridoxal 5'-phosphate</name>
        <dbReference type="ChEBI" id="CHEBI:597326"/>
    </cofactor>
</comment>
<dbReference type="InterPro" id="IPR015424">
    <property type="entry name" value="PyrdxlP-dep_Trfase"/>
</dbReference>
<dbReference type="EMBL" id="BQKV01000026">
    <property type="protein sequence ID" value="GJN64011.1"/>
    <property type="molecule type" value="Genomic_DNA"/>
</dbReference>
<organism evidence="4 5">
    <name type="scientific">Faecalibacterium gallinarum</name>
    <dbReference type="NCBI Taxonomy" id="2903556"/>
    <lineage>
        <taxon>Bacteria</taxon>
        <taxon>Bacillati</taxon>
        <taxon>Bacillota</taxon>
        <taxon>Clostridia</taxon>
        <taxon>Eubacteriales</taxon>
        <taxon>Oscillospiraceae</taxon>
        <taxon>Faecalibacterium</taxon>
    </lineage>
</organism>
<name>A0AA37IYQ9_9FIRM</name>
<evidence type="ECO:0000256" key="1">
    <source>
        <dbReference type="ARBA" id="ARBA00001933"/>
    </source>
</evidence>
<reference evidence="4" key="1">
    <citation type="journal article" date="2022" name="Int. J. Syst. Evol. Microbiol.">
        <title>Genome-based, phenotypic and chemotaxonomic classification of Faecalibacterium strains: proposal of three novel species Faecalibacterium duncaniae sp. nov., Faecalibacterium hattorii sp. nov. and Faecalibacterium gallinarum sp. nov. .</title>
        <authorList>
            <person name="Sakamoto M."/>
            <person name="Sakurai N."/>
            <person name="Tanno H."/>
            <person name="Iino T."/>
            <person name="Ohkuma M."/>
            <person name="Endo A."/>
        </authorList>
    </citation>
    <scope>NUCLEOTIDE SEQUENCE</scope>
    <source>
        <strain evidence="4">JCM 17207</strain>
    </source>
</reference>
<evidence type="ECO:0000259" key="3">
    <source>
        <dbReference type="Pfam" id="PF01276"/>
    </source>
</evidence>
<dbReference type="Gene3D" id="3.90.100.10">
    <property type="entry name" value="Orn/Lys/Arg decarboxylase, C-terminal domain"/>
    <property type="match status" value="1"/>
</dbReference>